<sequence length="265" mass="26694">MDAVRLIRTARHAIAEARTVPDVLSEAWQAATLTEAVAALLGEEPSGEVAALAHLLGQAAGHAAGCLEASADPPEYGDWSPTGRASRLGGLGPPGPALKHLRRLLADVTEALVAIATGTVAQGVYWQAIDGIDAYAECRDLALELARALEQAVPTLVLTLTPPVTDPATGAVPPARRYRAPEPVAASGAPGRSAPDSPQASRPAPRPASAARSALTEASSSCICSSRPLGGVADAASAPELTGGAAGTSYLGSDMRGPLQLGGAR</sequence>
<accession>A0ABP4GPD7</accession>
<evidence type="ECO:0000256" key="1">
    <source>
        <dbReference type="SAM" id="MobiDB-lite"/>
    </source>
</evidence>
<comment type="caution">
    <text evidence="2">The sequence shown here is derived from an EMBL/GenBank/DDBJ whole genome shotgun (WGS) entry which is preliminary data.</text>
</comment>
<dbReference type="InterPro" id="IPR046081">
    <property type="entry name" value="DUF6099"/>
</dbReference>
<feature type="compositionally biased region" description="Low complexity" evidence="1">
    <location>
        <begin position="192"/>
        <end position="212"/>
    </location>
</feature>
<proteinExistence type="predicted"/>
<dbReference type="EMBL" id="BAAALF010000031">
    <property type="protein sequence ID" value="GAA1232741.1"/>
    <property type="molecule type" value="Genomic_DNA"/>
</dbReference>
<dbReference type="RefSeq" id="WP_344441332.1">
    <property type="nucleotide sequence ID" value="NZ_BAAALF010000031.1"/>
</dbReference>
<gene>
    <name evidence="2" type="ORF">GCM10009665_23700</name>
</gene>
<feature type="region of interest" description="Disordered" evidence="1">
    <location>
        <begin position="233"/>
        <end position="265"/>
    </location>
</feature>
<name>A0ABP4GPD7_9ACTN</name>
<protein>
    <submittedName>
        <fullName evidence="2">Uncharacterized protein</fullName>
    </submittedName>
</protein>
<keyword evidence="3" id="KW-1185">Reference proteome</keyword>
<dbReference type="Proteomes" id="UP001500037">
    <property type="component" value="Unassembled WGS sequence"/>
</dbReference>
<reference evidence="3" key="1">
    <citation type="journal article" date="2019" name="Int. J. Syst. Evol. Microbiol.">
        <title>The Global Catalogue of Microorganisms (GCM) 10K type strain sequencing project: providing services to taxonomists for standard genome sequencing and annotation.</title>
        <authorList>
            <consortium name="The Broad Institute Genomics Platform"/>
            <consortium name="The Broad Institute Genome Sequencing Center for Infectious Disease"/>
            <person name="Wu L."/>
            <person name="Ma J."/>
        </authorList>
    </citation>
    <scope>NUCLEOTIDE SEQUENCE [LARGE SCALE GENOMIC DNA]</scope>
    <source>
        <strain evidence="3">JCM 13004</strain>
    </source>
</reference>
<evidence type="ECO:0000313" key="3">
    <source>
        <dbReference type="Proteomes" id="UP001500037"/>
    </source>
</evidence>
<dbReference type="Pfam" id="PF19594">
    <property type="entry name" value="DUF6099"/>
    <property type="match status" value="1"/>
</dbReference>
<organism evidence="2 3">
    <name type="scientific">Kitasatospora nipponensis</name>
    <dbReference type="NCBI Taxonomy" id="258049"/>
    <lineage>
        <taxon>Bacteria</taxon>
        <taxon>Bacillati</taxon>
        <taxon>Actinomycetota</taxon>
        <taxon>Actinomycetes</taxon>
        <taxon>Kitasatosporales</taxon>
        <taxon>Streptomycetaceae</taxon>
        <taxon>Kitasatospora</taxon>
    </lineage>
</organism>
<evidence type="ECO:0000313" key="2">
    <source>
        <dbReference type="EMBL" id="GAA1232741.1"/>
    </source>
</evidence>
<feature type="region of interest" description="Disordered" evidence="1">
    <location>
        <begin position="161"/>
        <end position="212"/>
    </location>
</feature>